<comment type="caution">
    <text evidence="2">The sequence shown here is derived from an EMBL/GenBank/DDBJ whole genome shotgun (WGS) entry which is preliminary data.</text>
</comment>
<dbReference type="EMBL" id="MNAD01000193">
    <property type="protein sequence ID" value="OJT15158.1"/>
    <property type="molecule type" value="Genomic_DNA"/>
</dbReference>
<protein>
    <submittedName>
        <fullName evidence="2">Uncharacterized protein</fullName>
    </submittedName>
</protein>
<feature type="region of interest" description="Disordered" evidence="1">
    <location>
        <begin position="1"/>
        <end position="29"/>
    </location>
</feature>
<dbReference type="AlphaFoldDB" id="A0A1M2W5N4"/>
<reference evidence="2 3" key="1">
    <citation type="submission" date="2016-10" db="EMBL/GenBank/DDBJ databases">
        <title>Genome sequence of the basidiomycete white-rot fungus Trametes pubescens.</title>
        <authorList>
            <person name="Makela M.R."/>
            <person name="Granchi Z."/>
            <person name="Peng M."/>
            <person name="De Vries R.P."/>
            <person name="Grigoriev I."/>
            <person name="Riley R."/>
            <person name="Hilden K."/>
        </authorList>
    </citation>
    <scope>NUCLEOTIDE SEQUENCE [LARGE SCALE GENOMIC DNA]</scope>
    <source>
        <strain evidence="2 3">FBCC735</strain>
    </source>
</reference>
<evidence type="ECO:0000256" key="1">
    <source>
        <dbReference type="SAM" id="MobiDB-lite"/>
    </source>
</evidence>
<gene>
    <name evidence="2" type="ORF">TRAPUB_8262</name>
</gene>
<organism evidence="2 3">
    <name type="scientific">Trametes pubescens</name>
    <name type="common">White-rot fungus</name>
    <dbReference type="NCBI Taxonomy" id="154538"/>
    <lineage>
        <taxon>Eukaryota</taxon>
        <taxon>Fungi</taxon>
        <taxon>Dikarya</taxon>
        <taxon>Basidiomycota</taxon>
        <taxon>Agaricomycotina</taxon>
        <taxon>Agaricomycetes</taxon>
        <taxon>Polyporales</taxon>
        <taxon>Polyporaceae</taxon>
        <taxon>Trametes</taxon>
    </lineage>
</organism>
<name>A0A1M2W5N4_TRAPU</name>
<evidence type="ECO:0000313" key="3">
    <source>
        <dbReference type="Proteomes" id="UP000184267"/>
    </source>
</evidence>
<accession>A0A1M2W5N4</accession>
<keyword evidence="3" id="KW-1185">Reference proteome</keyword>
<dbReference type="Proteomes" id="UP000184267">
    <property type="component" value="Unassembled WGS sequence"/>
</dbReference>
<sequence length="68" mass="7801">MPREAPVLRYRDDDSHHSTPAGTWGMESGNGELLRGAPYMVLLHAHEEHRRYGDRCNPELRKMQGSRA</sequence>
<evidence type="ECO:0000313" key="2">
    <source>
        <dbReference type="EMBL" id="OJT15158.1"/>
    </source>
</evidence>
<proteinExistence type="predicted"/>